<dbReference type="InterPro" id="IPR050121">
    <property type="entry name" value="Cytochrome_P450_monoxygenase"/>
</dbReference>
<protein>
    <submittedName>
        <fullName evidence="15">Cytochrome P450</fullName>
    </submittedName>
</protein>
<dbReference type="GeneID" id="59350436"/>
<proteinExistence type="inferred from homology"/>
<evidence type="ECO:0000256" key="10">
    <source>
        <dbReference type="ARBA" id="ARBA00023004"/>
    </source>
</evidence>
<dbReference type="RefSeq" id="XP_037215752.1">
    <property type="nucleotide sequence ID" value="XM_037367920.1"/>
</dbReference>
<dbReference type="SUPFAM" id="SSF48264">
    <property type="entry name" value="Cytochrome P450"/>
    <property type="match status" value="1"/>
</dbReference>
<evidence type="ECO:0000256" key="11">
    <source>
        <dbReference type="ARBA" id="ARBA00023033"/>
    </source>
</evidence>
<dbReference type="GO" id="GO:0004497">
    <property type="term" value="F:monooxygenase activity"/>
    <property type="evidence" value="ECO:0007669"/>
    <property type="project" value="UniProtKB-KW"/>
</dbReference>
<keyword evidence="11 14" id="KW-0503">Monooxygenase</keyword>
<evidence type="ECO:0000313" key="15">
    <source>
        <dbReference type="EMBL" id="KAF7293589.1"/>
    </source>
</evidence>
<dbReference type="PANTHER" id="PTHR24305">
    <property type="entry name" value="CYTOCHROME P450"/>
    <property type="match status" value="1"/>
</dbReference>
<keyword evidence="5 13" id="KW-0349">Heme</keyword>
<gene>
    <name evidence="15" type="ORF">MIND_01137900</name>
</gene>
<evidence type="ECO:0000256" key="5">
    <source>
        <dbReference type="ARBA" id="ARBA00022617"/>
    </source>
</evidence>
<dbReference type="Gene3D" id="1.10.630.10">
    <property type="entry name" value="Cytochrome P450"/>
    <property type="match status" value="1"/>
</dbReference>
<keyword evidence="16" id="KW-1185">Reference proteome</keyword>
<evidence type="ECO:0000256" key="14">
    <source>
        <dbReference type="RuleBase" id="RU000461"/>
    </source>
</evidence>
<dbReference type="GO" id="GO:0016705">
    <property type="term" value="F:oxidoreductase activity, acting on paired donors, with incorporation or reduction of molecular oxygen"/>
    <property type="evidence" value="ECO:0007669"/>
    <property type="project" value="InterPro"/>
</dbReference>
<name>A0A8H6VZ99_9AGAR</name>
<dbReference type="InterPro" id="IPR001128">
    <property type="entry name" value="Cyt_P450"/>
</dbReference>
<dbReference type="EMBL" id="JACAZF010000010">
    <property type="protein sequence ID" value="KAF7293589.1"/>
    <property type="molecule type" value="Genomic_DNA"/>
</dbReference>
<keyword evidence="12" id="KW-0472">Membrane</keyword>
<comment type="caution">
    <text evidence="15">The sequence shown here is derived from an EMBL/GenBank/DDBJ whole genome shotgun (WGS) entry which is preliminary data.</text>
</comment>
<dbReference type="InterPro" id="IPR017972">
    <property type="entry name" value="Cyt_P450_CS"/>
</dbReference>
<keyword evidence="7 13" id="KW-0479">Metal-binding</keyword>
<evidence type="ECO:0000313" key="16">
    <source>
        <dbReference type="Proteomes" id="UP000636479"/>
    </source>
</evidence>
<dbReference type="Pfam" id="PF00067">
    <property type="entry name" value="p450"/>
    <property type="match status" value="1"/>
</dbReference>
<sequence>MARRGIRRYCLNDSEFDEVCTMHCVFAFLVICDQNNLRPAYHRFHSIHTNKRGTAVNIEPPPLHTMLPLPLCIGTLFFAYRLFHGYVKGYRPLLDPHSLPGNAIPANWWHMGFMWPWIQRKHAHFNHTYDLTTIIPILAGNSMYIAASVGMARQIWGNEGKTHLVKPSDFTTEAVWGSSIALANGEDWKRHRRVVAPAISSNMLSRVVDESALVYQKMCKDLTPNGVVTDLHSLLLRFTLVMICRCGFGMSVDWKPSTANDEVAIFDRALSIASTTLIHRLIFPNWVWRLPVQRLREIDESWTTVLTLIASLAAGRQVQYSTLKELGDSEITDLFTKLVSSTEEASRYTLTPAEVTGDMMSLLFAGNETTSSVLMSTLVFLGLHPDQQQTAYEEILREVPSREEITLRNVSGLKYLLACMHEAHRLVPATINLPRDVPEDIVLRTMLPTEQDIIIRKGSRVMIDIMAVCHNPHDFPAPESFNPARWLSPDLKEDVIMFGAGPRSCVGRRFAQTEAVTFLAHFLRDWQVETVLHAGETQQTALDRILSGASMFGTAFGVGEVPVKITKRD</sequence>
<dbReference type="InterPro" id="IPR002401">
    <property type="entry name" value="Cyt_P450_E_grp-I"/>
</dbReference>
<dbReference type="PRINTS" id="PR00463">
    <property type="entry name" value="EP450I"/>
</dbReference>
<keyword evidence="6" id="KW-0812">Transmembrane</keyword>
<evidence type="ECO:0000256" key="7">
    <source>
        <dbReference type="ARBA" id="ARBA00022723"/>
    </source>
</evidence>
<comment type="similarity">
    <text evidence="4 14">Belongs to the cytochrome P450 family.</text>
</comment>
<comment type="cofactor">
    <cofactor evidence="1 13">
        <name>heme</name>
        <dbReference type="ChEBI" id="CHEBI:30413"/>
    </cofactor>
</comment>
<evidence type="ECO:0000256" key="8">
    <source>
        <dbReference type="ARBA" id="ARBA00022989"/>
    </source>
</evidence>
<evidence type="ECO:0000256" key="4">
    <source>
        <dbReference type="ARBA" id="ARBA00010617"/>
    </source>
</evidence>
<dbReference type="GO" id="GO:0016020">
    <property type="term" value="C:membrane"/>
    <property type="evidence" value="ECO:0007669"/>
    <property type="project" value="UniProtKB-SubCell"/>
</dbReference>
<feature type="binding site" description="axial binding residue" evidence="13">
    <location>
        <position position="505"/>
    </location>
    <ligand>
        <name>heme</name>
        <dbReference type="ChEBI" id="CHEBI:30413"/>
    </ligand>
    <ligandPart>
        <name>Fe</name>
        <dbReference type="ChEBI" id="CHEBI:18248"/>
    </ligandPart>
</feature>
<dbReference type="GO" id="GO:0005506">
    <property type="term" value="F:iron ion binding"/>
    <property type="evidence" value="ECO:0007669"/>
    <property type="project" value="InterPro"/>
</dbReference>
<dbReference type="Proteomes" id="UP000636479">
    <property type="component" value="Unassembled WGS sequence"/>
</dbReference>
<dbReference type="AlphaFoldDB" id="A0A8H6VZ99"/>
<evidence type="ECO:0000256" key="13">
    <source>
        <dbReference type="PIRSR" id="PIRSR602401-1"/>
    </source>
</evidence>
<dbReference type="OrthoDB" id="1470350at2759"/>
<dbReference type="PRINTS" id="PR00385">
    <property type="entry name" value="P450"/>
</dbReference>
<comment type="pathway">
    <text evidence="3">Secondary metabolite biosynthesis; terpenoid biosynthesis.</text>
</comment>
<evidence type="ECO:0000256" key="2">
    <source>
        <dbReference type="ARBA" id="ARBA00004370"/>
    </source>
</evidence>
<evidence type="ECO:0000256" key="1">
    <source>
        <dbReference type="ARBA" id="ARBA00001971"/>
    </source>
</evidence>
<dbReference type="PANTHER" id="PTHR24305:SF166">
    <property type="entry name" value="CYTOCHROME P450 12A4, MITOCHONDRIAL-RELATED"/>
    <property type="match status" value="1"/>
</dbReference>
<comment type="subcellular location">
    <subcellularLocation>
        <location evidence="2">Membrane</location>
    </subcellularLocation>
</comment>
<evidence type="ECO:0000256" key="9">
    <source>
        <dbReference type="ARBA" id="ARBA00023002"/>
    </source>
</evidence>
<dbReference type="InterPro" id="IPR036396">
    <property type="entry name" value="Cyt_P450_sf"/>
</dbReference>
<reference evidence="15" key="1">
    <citation type="submission" date="2020-05" db="EMBL/GenBank/DDBJ databases">
        <title>Mycena genomes resolve the evolution of fungal bioluminescence.</title>
        <authorList>
            <person name="Tsai I.J."/>
        </authorList>
    </citation>
    <scope>NUCLEOTIDE SEQUENCE</scope>
    <source>
        <strain evidence="15">171206Taipei</strain>
    </source>
</reference>
<evidence type="ECO:0000256" key="3">
    <source>
        <dbReference type="ARBA" id="ARBA00004721"/>
    </source>
</evidence>
<dbReference type="PROSITE" id="PS00086">
    <property type="entry name" value="CYTOCHROME_P450"/>
    <property type="match status" value="1"/>
</dbReference>
<accession>A0A8H6VZ99</accession>
<keyword evidence="8" id="KW-1133">Transmembrane helix</keyword>
<keyword evidence="9 14" id="KW-0560">Oxidoreductase</keyword>
<dbReference type="GO" id="GO:0020037">
    <property type="term" value="F:heme binding"/>
    <property type="evidence" value="ECO:0007669"/>
    <property type="project" value="InterPro"/>
</dbReference>
<organism evidence="15 16">
    <name type="scientific">Mycena indigotica</name>
    <dbReference type="NCBI Taxonomy" id="2126181"/>
    <lineage>
        <taxon>Eukaryota</taxon>
        <taxon>Fungi</taxon>
        <taxon>Dikarya</taxon>
        <taxon>Basidiomycota</taxon>
        <taxon>Agaricomycotina</taxon>
        <taxon>Agaricomycetes</taxon>
        <taxon>Agaricomycetidae</taxon>
        <taxon>Agaricales</taxon>
        <taxon>Marasmiineae</taxon>
        <taxon>Mycenaceae</taxon>
        <taxon>Mycena</taxon>
    </lineage>
</organism>
<keyword evidence="10 13" id="KW-0408">Iron</keyword>
<evidence type="ECO:0000256" key="12">
    <source>
        <dbReference type="ARBA" id="ARBA00023136"/>
    </source>
</evidence>
<evidence type="ECO:0000256" key="6">
    <source>
        <dbReference type="ARBA" id="ARBA00022692"/>
    </source>
</evidence>